<sequence>MIIISHLFIQCAFIHTSFQLMNRRGAQMIRRYLCKGNDISISPGQENICDLPNPTECRHDEKSEYSRDASHRRTTSAKNDECDPNLSNQYLTLHC</sequence>
<evidence type="ECO:0000313" key="3">
    <source>
        <dbReference type="Proteomes" id="UP000887013"/>
    </source>
</evidence>
<name>A0A8X6I6N8_NEPPI</name>
<reference evidence="2" key="1">
    <citation type="submission" date="2020-08" db="EMBL/GenBank/DDBJ databases">
        <title>Multicomponent nature underlies the extraordinary mechanical properties of spider dragline silk.</title>
        <authorList>
            <person name="Kono N."/>
            <person name="Nakamura H."/>
            <person name="Mori M."/>
            <person name="Yoshida Y."/>
            <person name="Ohtoshi R."/>
            <person name="Malay A.D."/>
            <person name="Moran D.A.P."/>
            <person name="Tomita M."/>
            <person name="Numata K."/>
            <person name="Arakawa K."/>
        </authorList>
    </citation>
    <scope>NUCLEOTIDE SEQUENCE</scope>
</reference>
<feature type="compositionally biased region" description="Basic and acidic residues" evidence="1">
    <location>
        <begin position="59"/>
        <end position="71"/>
    </location>
</feature>
<evidence type="ECO:0000313" key="2">
    <source>
        <dbReference type="EMBL" id="GFS33016.1"/>
    </source>
</evidence>
<proteinExistence type="predicted"/>
<feature type="region of interest" description="Disordered" evidence="1">
    <location>
        <begin position="59"/>
        <end position="86"/>
    </location>
</feature>
<protein>
    <submittedName>
        <fullName evidence="2">Uncharacterized protein</fullName>
    </submittedName>
</protein>
<dbReference type="Proteomes" id="UP000887013">
    <property type="component" value="Unassembled WGS sequence"/>
</dbReference>
<gene>
    <name evidence="2" type="ORF">NPIL_270181</name>
</gene>
<accession>A0A8X6I6N8</accession>
<comment type="caution">
    <text evidence="2">The sequence shown here is derived from an EMBL/GenBank/DDBJ whole genome shotgun (WGS) entry which is preliminary data.</text>
</comment>
<keyword evidence="3" id="KW-1185">Reference proteome</keyword>
<evidence type="ECO:0000256" key="1">
    <source>
        <dbReference type="SAM" id="MobiDB-lite"/>
    </source>
</evidence>
<dbReference type="AlphaFoldDB" id="A0A8X6I6N8"/>
<organism evidence="2 3">
    <name type="scientific">Nephila pilipes</name>
    <name type="common">Giant wood spider</name>
    <name type="synonym">Nephila maculata</name>
    <dbReference type="NCBI Taxonomy" id="299642"/>
    <lineage>
        <taxon>Eukaryota</taxon>
        <taxon>Metazoa</taxon>
        <taxon>Ecdysozoa</taxon>
        <taxon>Arthropoda</taxon>
        <taxon>Chelicerata</taxon>
        <taxon>Arachnida</taxon>
        <taxon>Araneae</taxon>
        <taxon>Araneomorphae</taxon>
        <taxon>Entelegynae</taxon>
        <taxon>Araneoidea</taxon>
        <taxon>Nephilidae</taxon>
        <taxon>Nephila</taxon>
    </lineage>
</organism>
<dbReference type="EMBL" id="BMAW01088081">
    <property type="protein sequence ID" value="GFS33016.1"/>
    <property type="molecule type" value="Genomic_DNA"/>
</dbReference>